<dbReference type="InterPro" id="IPR058240">
    <property type="entry name" value="rSAM_sf"/>
</dbReference>
<dbReference type="SUPFAM" id="SSF102114">
    <property type="entry name" value="Radical SAM enzymes"/>
    <property type="match status" value="1"/>
</dbReference>
<evidence type="ECO:0000256" key="3">
    <source>
        <dbReference type="ARBA" id="ARBA00022723"/>
    </source>
</evidence>
<evidence type="ECO:0000256" key="1">
    <source>
        <dbReference type="ARBA" id="ARBA00001966"/>
    </source>
</evidence>
<evidence type="ECO:0000256" key="4">
    <source>
        <dbReference type="ARBA" id="ARBA00023004"/>
    </source>
</evidence>
<dbReference type="Gene3D" id="3.30.750.200">
    <property type="match status" value="1"/>
</dbReference>
<dbReference type="PANTHER" id="PTHR43409">
    <property type="entry name" value="ANAEROBIC MAGNESIUM-PROTOPORPHYRIN IX MONOMETHYL ESTER CYCLASE-RELATED"/>
    <property type="match status" value="1"/>
</dbReference>
<sequence length="192" mass="22693">MLNILNKNISIKNIIQSAKITKGTDLSADYSWMIGIPGETKTDVRRTINLIKKIKEINPKSEFSIKILFPYPKTEIHDLAKREGFKPPSNLLNWGKIRRDRASNYLKKKNQLEMISITSAIIGRKVFEQESISIFKLLRFMADFRWKYEFFNAGFENFFFKIFRDLIDKVISRRNSVEYDPFTHEFVLIKED</sequence>
<evidence type="ECO:0000256" key="2">
    <source>
        <dbReference type="ARBA" id="ARBA00022691"/>
    </source>
</evidence>
<accession>X1GQK0</accession>
<comment type="cofactor">
    <cofactor evidence="1">
        <name>[4Fe-4S] cluster</name>
        <dbReference type="ChEBI" id="CHEBI:49883"/>
    </cofactor>
</comment>
<keyword evidence="2" id="KW-0949">S-adenosyl-L-methionine</keyword>
<organism evidence="6">
    <name type="scientific">marine sediment metagenome</name>
    <dbReference type="NCBI Taxonomy" id="412755"/>
    <lineage>
        <taxon>unclassified sequences</taxon>
        <taxon>metagenomes</taxon>
        <taxon>ecological metagenomes</taxon>
    </lineage>
</organism>
<dbReference type="GO" id="GO:0051536">
    <property type="term" value="F:iron-sulfur cluster binding"/>
    <property type="evidence" value="ECO:0007669"/>
    <property type="project" value="UniProtKB-KW"/>
</dbReference>
<dbReference type="InterPro" id="IPR051198">
    <property type="entry name" value="BchE-like"/>
</dbReference>
<protein>
    <recommendedName>
        <fullName evidence="7">Radical SAM core domain-containing protein</fullName>
    </recommendedName>
</protein>
<evidence type="ECO:0008006" key="7">
    <source>
        <dbReference type="Google" id="ProtNLM"/>
    </source>
</evidence>
<keyword evidence="3" id="KW-0479">Metal-binding</keyword>
<keyword evidence="4" id="KW-0408">Iron</keyword>
<evidence type="ECO:0000313" key="6">
    <source>
        <dbReference type="EMBL" id="GAH47140.1"/>
    </source>
</evidence>
<dbReference type="AlphaFoldDB" id="X1GQK0"/>
<evidence type="ECO:0000256" key="5">
    <source>
        <dbReference type="ARBA" id="ARBA00023014"/>
    </source>
</evidence>
<dbReference type="EMBL" id="BARU01007748">
    <property type="protein sequence ID" value="GAH47140.1"/>
    <property type="molecule type" value="Genomic_DNA"/>
</dbReference>
<comment type="caution">
    <text evidence="6">The sequence shown here is derived from an EMBL/GenBank/DDBJ whole genome shotgun (WGS) entry which is preliminary data.</text>
</comment>
<proteinExistence type="predicted"/>
<gene>
    <name evidence="6" type="ORF">S03H2_15254</name>
</gene>
<dbReference type="GO" id="GO:0046872">
    <property type="term" value="F:metal ion binding"/>
    <property type="evidence" value="ECO:0007669"/>
    <property type="project" value="UniProtKB-KW"/>
</dbReference>
<keyword evidence="5" id="KW-0411">Iron-sulfur</keyword>
<reference evidence="6" key="1">
    <citation type="journal article" date="2014" name="Front. Microbiol.">
        <title>High frequency of phylogenetically diverse reductive dehalogenase-homologous genes in deep subseafloor sedimentary metagenomes.</title>
        <authorList>
            <person name="Kawai M."/>
            <person name="Futagami T."/>
            <person name="Toyoda A."/>
            <person name="Takaki Y."/>
            <person name="Nishi S."/>
            <person name="Hori S."/>
            <person name="Arai W."/>
            <person name="Tsubouchi T."/>
            <person name="Morono Y."/>
            <person name="Uchiyama I."/>
            <person name="Ito T."/>
            <person name="Fujiyama A."/>
            <person name="Inagaki F."/>
            <person name="Takami H."/>
        </authorList>
    </citation>
    <scope>NUCLEOTIDE SEQUENCE</scope>
    <source>
        <strain evidence="6">Expedition CK06-06</strain>
    </source>
</reference>
<name>X1GQK0_9ZZZZ</name>